<proteinExistence type="predicted"/>
<gene>
    <name evidence="1" type="ordered locus">RLO149_c044380</name>
</gene>
<keyword evidence="2" id="KW-1185">Reference proteome</keyword>
<dbReference type="InterPro" id="IPR029063">
    <property type="entry name" value="SAM-dependent_MTases_sf"/>
</dbReference>
<sequence>MGHGGATVFWSTRVREIISVEHDTEWFGLASKAITALGEGQTQPTLKLCVPDPAEAPAYASGRQEYSAQSLETYVKAIDDFPTAYFDLVVVDGRARMACLRKSVERVAPGGVVLLDNSDYARYQAELERIWAEYQQTFERQDFLSPTPFAANIGSQITIFTRKAM</sequence>
<dbReference type="eggNOG" id="COG2519">
    <property type="taxonomic scope" value="Bacteria"/>
</dbReference>
<dbReference type="Proteomes" id="UP000001353">
    <property type="component" value="Chromosome"/>
</dbReference>
<dbReference type="EMBL" id="CP002623">
    <property type="protein sequence ID" value="AEI96325.1"/>
    <property type="molecule type" value="Genomic_DNA"/>
</dbReference>
<reference evidence="1 2" key="1">
    <citation type="journal article" date="2011" name="BMC Genomics">
        <title>Comparative genome analysis and genome-guided physiological analysis of Roseobacter litoralis.</title>
        <authorList>
            <person name="Kalhoefer D."/>
            <person name="Thole S."/>
            <person name="Voget S."/>
            <person name="Lehmann R."/>
            <person name="Liesegang H."/>
            <person name="Wollher A."/>
            <person name="Daniel R."/>
            <person name="Simon M."/>
            <person name="Brinkhoff T."/>
        </authorList>
    </citation>
    <scope>NUCLEOTIDE SEQUENCE [LARGE SCALE GENOMIC DNA]</scope>
    <source>
        <strain evidence="2">ATCC 49566 / DSM 6996 / JCM 21268 / NBRC 15278 / OCh 149</strain>
    </source>
</reference>
<dbReference type="HOGENOM" id="CLU_1609559_0_0_5"/>
<organism evidence="1 2">
    <name type="scientific">Roseobacter litoralis (strain ATCC 49566 / DSM 6996 / JCM 21268 / NBRC 15278 / OCh 149)</name>
    <dbReference type="NCBI Taxonomy" id="391595"/>
    <lineage>
        <taxon>Bacteria</taxon>
        <taxon>Pseudomonadati</taxon>
        <taxon>Pseudomonadota</taxon>
        <taxon>Alphaproteobacteria</taxon>
        <taxon>Rhodobacterales</taxon>
        <taxon>Roseobacteraceae</taxon>
        <taxon>Roseobacter</taxon>
    </lineage>
</organism>
<accession>F7ZJ80</accession>
<dbReference type="SUPFAM" id="SSF53335">
    <property type="entry name" value="S-adenosyl-L-methionine-dependent methyltransferases"/>
    <property type="match status" value="1"/>
</dbReference>
<name>F7ZJ80_ROSLO</name>
<protein>
    <recommendedName>
        <fullName evidence="3">O-methyltransferase</fullName>
    </recommendedName>
</protein>
<dbReference type="KEGG" id="rli:RLO149_c044380"/>
<dbReference type="AlphaFoldDB" id="F7ZJ80"/>
<evidence type="ECO:0000313" key="1">
    <source>
        <dbReference type="EMBL" id="AEI96325.1"/>
    </source>
</evidence>
<dbReference type="Gene3D" id="3.40.50.150">
    <property type="entry name" value="Vaccinia Virus protein VP39"/>
    <property type="match status" value="1"/>
</dbReference>
<evidence type="ECO:0008006" key="3">
    <source>
        <dbReference type="Google" id="ProtNLM"/>
    </source>
</evidence>
<evidence type="ECO:0000313" key="2">
    <source>
        <dbReference type="Proteomes" id="UP000001353"/>
    </source>
</evidence>
<dbReference type="STRING" id="391595.RLO149_c044380"/>